<proteinExistence type="predicted"/>
<gene>
    <name evidence="3" type="ORF">Asi03nite_38480</name>
</gene>
<dbReference type="RefSeq" id="WP_203681494.1">
    <property type="nucleotide sequence ID" value="NZ_BOMW01000035.1"/>
</dbReference>
<reference evidence="3" key="1">
    <citation type="submission" date="2021-01" db="EMBL/GenBank/DDBJ databases">
        <title>Whole genome shotgun sequence of Actinoplanes siamensis NBRC 109076.</title>
        <authorList>
            <person name="Komaki H."/>
            <person name="Tamura T."/>
        </authorList>
    </citation>
    <scope>NUCLEOTIDE SEQUENCE</scope>
    <source>
        <strain evidence="3">NBRC 109076</strain>
    </source>
</reference>
<dbReference type="EMBL" id="BOMW01000035">
    <property type="protein sequence ID" value="GIF06310.1"/>
    <property type="molecule type" value="Genomic_DNA"/>
</dbReference>
<feature type="region of interest" description="Disordered" evidence="1">
    <location>
        <begin position="135"/>
        <end position="223"/>
    </location>
</feature>
<feature type="compositionally biased region" description="Low complexity" evidence="1">
    <location>
        <begin position="141"/>
        <end position="157"/>
    </location>
</feature>
<dbReference type="Proteomes" id="UP000629619">
    <property type="component" value="Unassembled WGS sequence"/>
</dbReference>
<feature type="chain" id="PRO_5037734241" description="Fibronectin type-III domain-containing protein" evidence="2">
    <location>
        <begin position="20"/>
        <end position="223"/>
    </location>
</feature>
<evidence type="ECO:0008006" key="5">
    <source>
        <dbReference type="Google" id="ProtNLM"/>
    </source>
</evidence>
<evidence type="ECO:0000256" key="1">
    <source>
        <dbReference type="SAM" id="MobiDB-lite"/>
    </source>
</evidence>
<sequence>MRRRTAIALVAATVGGAVAAGSRLDAWAGWTVPAAPAQGTVRAGQMPAVRNLAVTPDGADLTFTWDEARFASGAAVGGYLVLSAAGPVCQTESERLTCSYSGGGAAGGTFVVRARAGAGWMGPVSAAVTYVPEDRKDPGVATAPAASGPKAGASAPRATPPPAATGDTPAENAPMATTPAPEATTATTTGTPSAPAVTPDGTAYPTETSAAGRSRSASRRQRI</sequence>
<keyword evidence="4" id="KW-1185">Reference proteome</keyword>
<dbReference type="AlphaFoldDB" id="A0A919TLP2"/>
<evidence type="ECO:0000313" key="3">
    <source>
        <dbReference type="EMBL" id="GIF06310.1"/>
    </source>
</evidence>
<evidence type="ECO:0000256" key="2">
    <source>
        <dbReference type="SAM" id="SignalP"/>
    </source>
</evidence>
<organism evidence="3 4">
    <name type="scientific">Actinoplanes siamensis</name>
    <dbReference type="NCBI Taxonomy" id="1223317"/>
    <lineage>
        <taxon>Bacteria</taxon>
        <taxon>Bacillati</taxon>
        <taxon>Actinomycetota</taxon>
        <taxon>Actinomycetes</taxon>
        <taxon>Micromonosporales</taxon>
        <taxon>Micromonosporaceae</taxon>
        <taxon>Actinoplanes</taxon>
    </lineage>
</organism>
<comment type="caution">
    <text evidence="3">The sequence shown here is derived from an EMBL/GenBank/DDBJ whole genome shotgun (WGS) entry which is preliminary data.</text>
</comment>
<feature type="compositionally biased region" description="Low complexity" evidence="1">
    <location>
        <begin position="164"/>
        <end position="199"/>
    </location>
</feature>
<name>A0A919TLP2_9ACTN</name>
<protein>
    <recommendedName>
        <fullName evidence="5">Fibronectin type-III domain-containing protein</fullName>
    </recommendedName>
</protein>
<keyword evidence="2" id="KW-0732">Signal</keyword>
<evidence type="ECO:0000313" key="4">
    <source>
        <dbReference type="Proteomes" id="UP000629619"/>
    </source>
</evidence>
<feature type="signal peptide" evidence="2">
    <location>
        <begin position="1"/>
        <end position="19"/>
    </location>
</feature>
<accession>A0A919TLP2</accession>